<evidence type="ECO:0000256" key="1">
    <source>
        <dbReference type="PROSITE-ProRule" id="PRU00284"/>
    </source>
</evidence>
<feature type="domain" description="Methyl-accepting transducer" evidence="3">
    <location>
        <begin position="48"/>
        <end position="78"/>
    </location>
</feature>
<dbReference type="PRINTS" id="PR00260">
    <property type="entry name" value="CHEMTRNSDUCR"/>
</dbReference>
<organism evidence="4 5">
    <name type="scientific">Paenibacillus xanthanilyticus</name>
    <dbReference type="NCBI Taxonomy" id="1783531"/>
    <lineage>
        <taxon>Bacteria</taxon>
        <taxon>Bacillati</taxon>
        <taxon>Bacillota</taxon>
        <taxon>Bacilli</taxon>
        <taxon>Bacillales</taxon>
        <taxon>Paenibacillaceae</taxon>
        <taxon>Paenibacillus</taxon>
    </lineage>
</organism>
<name>A0ABV8JYN7_9BACL</name>
<feature type="region of interest" description="Disordered" evidence="2">
    <location>
        <begin position="79"/>
        <end position="101"/>
    </location>
</feature>
<dbReference type="PROSITE" id="PS50111">
    <property type="entry name" value="CHEMOTAXIS_TRANSDUC_2"/>
    <property type="match status" value="1"/>
</dbReference>
<evidence type="ECO:0000256" key="2">
    <source>
        <dbReference type="SAM" id="MobiDB-lite"/>
    </source>
</evidence>
<sequence length="101" mass="11099">MRAARLRTSQRDRYDGRRSGRERLSARAERGGAADIDDKLTRHRQSPARAGESGRRFAVVAGEVRNLAAQVADCAENITMRRKSRRARASSAKSPDSSTSG</sequence>
<dbReference type="RefSeq" id="WP_377716630.1">
    <property type="nucleotide sequence ID" value="NZ_JBHSAM010000001.1"/>
</dbReference>
<dbReference type="InterPro" id="IPR004090">
    <property type="entry name" value="Chemotax_Me-accpt_rcpt"/>
</dbReference>
<dbReference type="Proteomes" id="UP001595715">
    <property type="component" value="Unassembled WGS sequence"/>
</dbReference>
<proteinExistence type="predicted"/>
<evidence type="ECO:0000259" key="3">
    <source>
        <dbReference type="PROSITE" id="PS50111"/>
    </source>
</evidence>
<keyword evidence="1" id="KW-0807">Transducer</keyword>
<feature type="region of interest" description="Disordered" evidence="2">
    <location>
        <begin position="1"/>
        <end position="53"/>
    </location>
</feature>
<evidence type="ECO:0000313" key="5">
    <source>
        <dbReference type="Proteomes" id="UP001595715"/>
    </source>
</evidence>
<reference evidence="5" key="1">
    <citation type="journal article" date="2019" name="Int. J. Syst. Evol. Microbiol.">
        <title>The Global Catalogue of Microorganisms (GCM) 10K type strain sequencing project: providing services to taxonomists for standard genome sequencing and annotation.</title>
        <authorList>
            <consortium name="The Broad Institute Genomics Platform"/>
            <consortium name="The Broad Institute Genome Sequencing Center for Infectious Disease"/>
            <person name="Wu L."/>
            <person name="Ma J."/>
        </authorList>
    </citation>
    <scope>NUCLEOTIDE SEQUENCE [LARGE SCALE GENOMIC DNA]</scope>
    <source>
        <strain evidence="5">IBRC-M 10987</strain>
    </source>
</reference>
<comment type="caution">
    <text evidence="4">The sequence shown here is derived from an EMBL/GenBank/DDBJ whole genome shotgun (WGS) entry which is preliminary data.</text>
</comment>
<dbReference type="Pfam" id="PF00015">
    <property type="entry name" value="MCPsignal"/>
    <property type="match status" value="1"/>
</dbReference>
<dbReference type="InterPro" id="IPR004089">
    <property type="entry name" value="MCPsignal_dom"/>
</dbReference>
<protein>
    <submittedName>
        <fullName evidence="4">Methyl-accepting chemotaxis protein</fullName>
    </submittedName>
</protein>
<keyword evidence="5" id="KW-1185">Reference proteome</keyword>
<dbReference type="SUPFAM" id="SSF58104">
    <property type="entry name" value="Methyl-accepting chemotaxis protein (MCP) signaling domain"/>
    <property type="match status" value="1"/>
</dbReference>
<dbReference type="EMBL" id="JBHSAM010000001">
    <property type="protein sequence ID" value="MFC4098047.1"/>
    <property type="molecule type" value="Genomic_DNA"/>
</dbReference>
<feature type="compositionally biased region" description="Basic and acidic residues" evidence="2">
    <location>
        <begin position="9"/>
        <end position="40"/>
    </location>
</feature>
<dbReference type="Gene3D" id="1.10.287.950">
    <property type="entry name" value="Methyl-accepting chemotaxis protein"/>
    <property type="match status" value="1"/>
</dbReference>
<accession>A0ABV8JYN7</accession>
<evidence type="ECO:0000313" key="4">
    <source>
        <dbReference type="EMBL" id="MFC4098047.1"/>
    </source>
</evidence>
<gene>
    <name evidence="4" type="ORF">ACFOZ8_00055</name>
</gene>